<dbReference type="InterPro" id="IPR010035">
    <property type="entry name" value="Thi_S"/>
</dbReference>
<comment type="caution">
    <text evidence="1">The sequence shown here is derived from an EMBL/GenBank/DDBJ whole genome shotgun (WGS) entry which is preliminary data.</text>
</comment>
<dbReference type="Pfam" id="PF02597">
    <property type="entry name" value="ThiS"/>
    <property type="match status" value="1"/>
</dbReference>
<keyword evidence="2" id="KW-1185">Reference proteome</keyword>
<sequence>MVKINGAKQDADGCTVAKWLAEAGYDSRAVAVEYNDVILPKEDYGSTVLRNGDVVEIVCFMGGGCGCRKDG</sequence>
<dbReference type="RefSeq" id="WP_154621009.1">
    <property type="nucleotide sequence ID" value="NZ_CBCTNG010000009.1"/>
</dbReference>
<dbReference type="NCBIfam" id="TIGR01683">
    <property type="entry name" value="thiS"/>
    <property type="match status" value="1"/>
</dbReference>
<dbReference type="PANTHER" id="PTHR34472">
    <property type="entry name" value="SULFUR CARRIER PROTEIN THIS"/>
    <property type="match status" value="1"/>
</dbReference>
<dbReference type="SUPFAM" id="SSF54285">
    <property type="entry name" value="MoaD/ThiS"/>
    <property type="match status" value="1"/>
</dbReference>
<dbReference type="InterPro" id="IPR003749">
    <property type="entry name" value="ThiS/MoaD-like"/>
</dbReference>
<gene>
    <name evidence="1" type="primary">thiS</name>
    <name evidence="1" type="ORF">FYJ78_08565</name>
</gene>
<accession>A0A6I2UVI1</accession>
<proteinExistence type="predicted"/>
<reference evidence="1 2" key="1">
    <citation type="submission" date="2019-08" db="EMBL/GenBank/DDBJ databases">
        <title>In-depth cultivation of the pig gut microbiome towards novel bacterial diversity and tailored functional studies.</title>
        <authorList>
            <person name="Wylensek D."/>
            <person name="Hitch T.C.A."/>
            <person name="Clavel T."/>
        </authorList>
    </citation>
    <scope>NUCLEOTIDE SEQUENCE [LARGE SCALE GENOMIC DNA]</scope>
    <source>
        <strain evidence="2">WCA-380-WT-3B3</strain>
    </source>
</reference>
<dbReference type="PANTHER" id="PTHR34472:SF1">
    <property type="entry name" value="SULFUR CARRIER PROTEIN THIS"/>
    <property type="match status" value="1"/>
</dbReference>
<evidence type="ECO:0000313" key="2">
    <source>
        <dbReference type="Proteomes" id="UP000430222"/>
    </source>
</evidence>
<dbReference type="Proteomes" id="UP000430222">
    <property type="component" value="Unassembled WGS sequence"/>
</dbReference>
<dbReference type="InterPro" id="IPR012675">
    <property type="entry name" value="Beta-grasp_dom_sf"/>
</dbReference>
<dbReference type="InterPro" id="IPR016155">
    <property type="entry name" value="Mopterin_synth/thiamin_S_b"/>
</dbReference>
<protein>
    <submittedName>
        <fullName evidence="1">Sulfur carrier protein ThiS</fullName>
    </submittedName>
</protein>
<dbReference type="AlphaFoldDB" id="A0A6I2UVI1"/>
<dbReference type="CDD" id="cd00565">
    <property type="entry name" value="Ubl_ThiS"/>
    <property type="match status" value="1"/>
</dbReference>
<dbReference type="EMBL" id="VUNL01000009">
    <property type="protein sequence ID" value="MSV25227.1"/>
    <property type="molecule type" value="Genomic_DNA"/>
</dbReference>
<dbReference type="Gene3D" id="3.10.20.30">
    <property type="match status" value="1"/>
</dbReference>
<evidence type="ECO:0000313" key="1">
    <source>
        <dbReference type="EMBL" id="MSV25227.1"/>
    </source>
</evidence>
<organism evidence="1 2">
    <name type="scientific">Selenomonas montiformis</name>
    <dbReference type="NCBI Taxonomy" id="2652285"/>
    <lineage>
        <taxon>Bacteria</taxon>
        <taxon>Bacillati</taxon>
        <taxon>Bacillota</taxon>
        <taxon>Negativicutes</taxon>
        <taxon>Selenomonadales</taxon>
        <taxon>Selenomonadaceae</taxon>
        <taxon>Selenomonas</taxon>
    </lineage>
</organism>
<name>A0A6I2UVI1_9FIRM</name>